<name>A0A922D401_CARIL</name>
<gene>
    <name evidence="1" type="ORF">I3842_16G027300</name>
</gene>
<dbReference type="PANTHER" id="PTHR33098:SF53">
    <property type="entry name" value="OS05G0540900 PROTEIN"/>
    <property type="match status" value="1"/>
</dbReference>
<accession>A0A922D401</accession>
<comment type="caution">
    <text evidence="1">The sequence shown here is derived from an EMBL/GenBank/DDBJ whole genome shotgun (WGS) entry which is preliminary data.</text>
</comment>
<dbReference type="PANTHER" id="PTHR33098">
    <property type="entry name" value="COTTON FIBER (DUF761)"/>
    <property type="match status" value="1"/>
</dbReference>
<organism evidence="1 2">
    <name type="scientific">Carya illinoinensis</name>
    <name type="common">Pecan</name>
    <dbReference type="NCBI Taxonomy" id="32201"/>
    <lineage>
        <taxon>Eukaryota</taxon>
        <taxon>Viridiplantae</taxon>
        <taxon>Streptophyta</taxon>
        <taxon>Embryophyta</taxon>
        <taxon>Tracheophyta</taxon>
        <taxon>Spermatophyta</taxon>
        <taxon>Magnoliopsida</taxon>
        <taxon>eudicotyledons</taxon>
        <taxon>Gunneridae</taxon>
        <taxon>Pentapetalae</taxon>
        <taxon>rosids</taxon>
        <taxon>fabids</taxon>
        <taxon>Fagales</taxon>
        <taxon>Juglandaceae</taxon>
        <taxon>Carya</taxon>
    </lineage>
</organism>
<reference evidence="1" key="1">
    <citation type="submission" date="2021-01" db="EMBL/GenBank/DDBJ databases">
        <authorList>
            <person name="Lovell J.T."/>
            <person name="Bentley N."/>
            <person name="Bhattarai G."/>
            <person name="Jenkins J.W."/>
            <person name="Sreedasyam A."/>
            <person name="Alarcon Y."/>
            <person name="Bock C."/>
            <person name="Boston L."/>
            <person name="Carlson J."/>
            <person name="Cervantes K."/>
            <person name="Clermont K."/>
            <person name="Krom N."/>
            <person name="Kubenka K."/>
            <person name="Mamidi S."/>
            <person name="Mattison C."/>
            <person name="Monteros M."/>
            <person name="Pisani C."/>
            <person name="Plott C."/>
            <person name="Rajasekar S."/>
            <person name="Rhein H.S."/>
            <person name="Rohla C."/>
            <person name="Song M."/>
            <person name="Hilaire R.S."/>
            <person name="Shu S."/>
            <person name="Wells L."/>
            <person name="Wang X."/>
            <person name="Webber J."/>
            <person name="Heerema R.J."/>
            <person name="Klein P."/>
            <person name="Conner P."/>
            <person name="Grauke L."/>
            <person name="Grimwood J."/>
            <person name="Schmutz J."/>
            <person name="Randall J.J."/>
        </authorList>
    </citation>
    <scope>NUCLEOTIDE SEQUENCE</scope>
    <source>
        <tissue evidence="1">Leaf</tissue>
    </source>
</reference>
<dbReference type="Proteomes" id="UP000811246">
    <property type="component" value="Chromosome 16"/>
</dbReference>
<dbReference type="EMBL" id="CM031840">
    <property type="protein sequence ID" value="KAG6671891.1"/>
    <property type="molecule type" value="Genomic_DNA"/>
</dbReference>
<evidence type="ECO:0000313" key="1">
    <source>
        <dbReference type="EMBL" id="KAG6671891.1"/>
    </source>
</evidence>
<evidence type="ECO:0000313" key="2">
    <source>
        <dbReference type="Proteomes" id="UP000811246"/>
    </source>
</evidence>
<proteinExistence type="predicted"/>
<dbReference type="Pfam" id="PF05553">
    <property type="entry name" value="DUF761"/>
    <property type="match status" value="1"/>
</dbReference>
<protein>
    <submittedName>
        <fullName evidence="1">Uncharacterized protein</fullName>
    </submittedName>
</protein>
<dbReference type="InterPro" id="IPR008480">
    <property type="entry name" value="DUF761_pln"/>
</dbReference>
<dbReference type="AlphaFoldDB" id="A0A922D401"/>
<sequence length="80" mass="9230">MKKSVSTKLVASPHFEEYDMVEARQPATVREGKVVATKDNEEVDSKADDFINNFKNQLKLQRMNSILRNNEEDHCRMCGN</sequence>